<evidence type="ECO:0008006" key="3">
    <source>
        <dbReference type="Google" id="ProtNLM"/>
    </source>
</evidence>
<dbReference type="AlphaFoldDB" id="A0A4V2X824"/>
<name>A0A4V2X824_9GAMM</name>
<dbReference type="InterPro" id="IPR059220">
    <property type="entry name" value="AbiEi"/>
</dbReference>
<reference evidence="1 2" key="1">
    <citation type="journal article" date="2019" name="Int. J. Syst. Evol. Microbiol.">
        <title>Photorhabdus khanii subsp. guanajuatensis subsp. nov., isolated from Heterorhabditis atacamensis, and Photorhabdus luminescens subsp. mexicana subsp. nov., isolated from Heterorhabditis mexicana entomopathogenic nematodes.</title>
        <authorList>
            <person name="Machado R.A.R."/>
            <person name="Bruno P."/>
            <person name="Arce C.C.M."/>
            <person name="Liechti N."/>
            <person name="Kohler A."/>
            <person name="Bernal J."/>
            <person name="Bruggmann R."/>
            <person name="Turlings T.C.J."/>
        </authorList>
    </citation>
    <scope>NUCLEOTIDE SEQUENCE [LARGE SCALE GENOMIC DNA]</scope>
    <source>
        <strain evidence="1 2">MEX20-17</strain>
    </source>
</reference>
<evidence type="ECO:0000313" key="2">
    <source>
        <dbReference type="Proteomes" id="UP000295598"/>
    </source>
</evidence>
<organism evidence="1 2">
    <name type="scientific">Photorhabdus khanii subsp. guanajuatensis</name>
    <dbReference type="NCBI Taxonomy" id="2100166"/>
    <lineage>
        <taxon>Bacteria</taxon>
        <taxon>Pseudomonadati</taxon>
        <taxon>Pseudomonadota</taxon>
        <taxon>Gammaproteobacteria</taxon>
        <taxon>Enterobacterales</taxon>
        <taxon>Morganellaceae</taxon>
        <taxon>Photorhabdus</taxon>
    </lineage>
</organism>
<proteinExistence type="predicted"/>
<protein>
    <recommendedName>
        <fullName evidence="3">Type IV toxin-antitoxin system AbiEi family antitoxin domain-containing protein</fullName>
    </recommendedName>
</protein>
<gene>
    <name evidence="1" type="ORF">C5467_10235</name>
</gene>
<dbReference type="Proteomes" id="UP000295598">
    <property type="component" value="Unassembled WGS sequence"/>
</dbReference>
<dbReference type="NCBIfam" id="NF047376">
    <property type="entry name" value="TAA_AbiEi"/>
    <property type="match status" value="1"/>
</dbReference>
<sequence length="178" mass="20135">MDKVTAIKTLDKFSKMGKNIFLLQDLEVIFADETLRTLKKSIDRLIKAGLLVRITKGIYANARASLGAYPLESIAINIRRGEYNYISLESALSQYGVISQIPIDRLTIMSTGRSGEFETPWGVIEITHTNRRPSEILKGTLESRGPMRIAKKETALRDLRRVGRNTHLIQQEELEYVG</sequence>
<accession>A0A4V2X824</accession>
<dbReference type="EMBL" id="PUJY01000014">
    <property type="protein sequence ID" value="TDB58145.1"/>
    <property type="molecule type" value="Genomic_DNA"/>
</dbReference>
<evidence type="ECO:0000313" key="1">
    <source>
        <dbReference type="EMBL" id="TDB58145.1"/>
    </source>
</evidence>
<comment type="caution">
    <text evidence="1">The sequence shown here is derived from an EMBL/GenBank/DDBJ whole genome shotgun (WGS) entry which is preliminary data.</text>
</comment>
<dbReference type="RefSeq" id="WP_132354348.1">
    <property type="nucleotide sequence ID" value="NZ_CAWOJO010000014.1"/>
</dbReference>